<dbReference type="EMBL" id="JAEPRB010000123">
    <property type="protein sequence ID" value="KAG2220953.1"/>
    <property type="molecule type" value="Genomic_DNA"/>
</dbReference>
<evidence type="ECO:0000256" key="3">
    <source>
        <dbReference type="ARBA" id="ARBA00023235"/>
    </source>
</evidence>
<dbReference type="OrthoDB" id="448450at2759"/>
<dbReference type="AlphaFoldDB" id="A0A8H7S2F9"/>
<dbReference type="PANTHER" id="PTHR43684:SF1">
    <property type="entry name" value="ENOYL-COA DELTA ISOMERASE 2"/>
    <property type="match status" value="1"/>
</dbReference>
<protein>
    <recommendedName>
        <fullName evidence="6">Enoyl-CoA hydratase</fullName>
    </recommendedName>
</protein>
<dbReference type="Proteomes" id="UP000646827">
    <property type="component" value="Unassembled WGS sequence"/>
</dbReference>
<comment type="caution">
    <text evidence="4">The sequence shown here is derived from an EMBL/GenBank/DDBJ whole genome shotgun (WGS) entry which is preliminary data.</text>
</comment>
<dbReference type="InterPro" id="IPR051053">
    <property type="entry name" value="ECH/Chromodomain_protein"/>
</dbReference>
<evidence type="ECO:0000313" key="5">
    <source>
        <dbReference type="Proteomes" id="UP000646827"/>
    </source>
</evidence>
<dbReference type="InterPro" id="IPR014748">
    <property type="entry name" value="Enoyl-CoA_hydra_C"/>
</dbReference>
<keyword evidence="2" id="KW-0576">Peroxisome</keyword>
<evidence type="ECO:0000256" key="1">
    <source>
        <dbReference type="ARBA" id="ARBA00004275"/>
    </source>
</evidence>
<dbReference type="Gene3D" id="3.90.226.10">
    <property type="entry name" value="2-enoyl-CoA Hydratase, Chain A, domain 1"/>
    <property type="match status" value="1"/>
</dbReference>
<dbReference type="PANTHER" id="PTHR43684">
    <property type="match status" value="1"/>
</dbReference>
<dbReference type="Gene3D" id="1.10.12.10">
    <property type="entry name" value="Lyase 2-enoyl-coa Hydratase, Chain A, domain 2"/>
    <property type="match status" value="1"/>
</dbReference>
<dbReference type="GO" id="GO:0005777">
    <property type="term" value="C:peroxisome"/>
    <property type="evidence" value="ECO:0007669"/>
    <property type="project" value="UniProtKB-SubCell"/>
</dbReference>
<evidence type="ECO:0008006" key="6">
    <source>
        <dbReference type="Google" id="ProtNLM"/>
    </source>
</evidence>
<dbReference type="InterPro" id="IPR029045">
    <property type="entry name" value="ClpP/crotonase-like_dom_sf"/>
</dbReference>
<dbReference type="GO" id="GO:0004165">
    <property type="term" value="F:delta(3)-delta(2)-enoyl-CoA isomerase activity"/>
    <property type="evidence" value="ECO:0007669"/>
    <property type="project" value="UniProtKB-ARBA"/>
</dbReference>
<reference evidence="4 5" key="1">
    <citation type="submission" date="2020-12" db="EMBL/GenBank/DDBJ databases">
        <title>Metabolic potential, ecology and presence of endohyphal bacteria is reflected in genomic diversity of Mucoromycotina.</title>
        <authorList>
            <person name="Muszewska A."/>
            <person name="Okrasinska A."/>
            <person name="Steczkiewicz K."/>
            <person name="Drgas O."/>
            <person name="Orlowska M."/>
            <person name="Perlinska-Lenart U."/>
            <person name="Aleksandrzak-Piekarczyk T."/>
            <person name="Szatraj K."/>
            <person name="Zielenkiewicz U."/>
            <person name="Pilsyk S."/>
            <person name="Malc E."/>
            <person name="Mieczkowski P."/>
            <person name="Kruszewska J.S."/>
            <person name="Biernat P."/>
            <person name="Pawlowska J."/>
        </authorList>
    </citation>
    <scope>NUCLEOTIDE SEQUENCE [LARGE SCALE GENOMIC DNA]</scope>
    <source>
        <strain evidence="4 5">CBS 142.35</strain>
    </source>
</reference>
<proteinExistence type="predicted"/>
<accession>A0A8H7S2F9</accession>
<dbReference type="CDD" id="cd06558">
    <property type="entry name" value="crotonase-like"/>
    <property type="match status" value="1"/>
</dbReference>
<dbReference type="SUPFAM" id="SSF52096">
    <property type="entry name" value="ClpP/crotonase"/>
    <property type="match status" value="1"/>
</dbReference>
<keyword evidence="3" id="KW-0413">Isomerase</keyword>
<organism evidence="4 5">
    <name type="scientific">Circinella minor</name>
    <dbReference type="NCBI Taxonomy" id="1195481"/>
    <lineage>
        <taxon>Eukaryota</taxon>
        <taxon>Fungi</taxon>
        <taxon>Fungi incertae sedis</taxon>
        <taxon>Mucoromycota</taxon>
        <taxon>Mucoromycotina</taxon>
        <taxon>Mucoromycetes</taxon>
        <taxon>Mucorales</taxon>
        <taxon>Lichtheimiaceae</taxon>
        <taxon>Circinella</taxon>
    </lineage>
</organism>
<comment type="subcellular location">
    <subcellularLocation>
        <location evidence="1">Peroxisome</location>
    </subcellularLocation>
</comment>
<sequence length="283" mass="31850">MTTTIPKLETIEITLFPSGVAEIAFNRPQRYNALSPQAYRDWLTAIQWAAECDEAKVTILTGRGKYYTSGQELSMPNFDDEDLPAEMERRRQTTKNVVSAMIQFPKILIGAVNGPSIGFGTTTLALCDVVYSVPEATFNTPFMKLAFCAEGCSSVLFPRVMGQAKANEMLLLGKVFNADEMERCGLLSRILPKENFREQVLAIAEETAKFSLEAMKVTKELVRGYDREFLEQVNANEMERLGERMASPDSLESIMKFVGMFGFQTIQEEKEQIVIWIFNSSII</sequence>
<evidence type="ECO:0000256" key="2">
    <source>
        <dbReference type="ARBA" id="ARBA00023140"/>
    </source>
</evidence>
<dbReference type="InterPro" id="IPR001753">
    <property type="entry name" value="Enoyl-CoA_hydra/iso"/>
</dbReference>
<name>A0A8H7S2F9_9FUNG</name>
<keyword evidence="5" id="KW-1185">Reference proteome</keyword>
<gene>
    <name evidence="4" type="ORF">INT45_006486</name>
</gene>
<evidence type="ECO:0000313" key="4">
    <source>
        <dbReference type="EMBL" id="KAG2220953.1"/>
    </source>
</evidence>
<dbReference type="Pfam" id="PF00378">
    <property type="entry name" value="ECH_1"/>
    <property type="match status" value="1"/>
</dbReference>